<reference evidence="1" key="1">
    <citation type="submission" date="2024-05" db="EMBL/GenBank/DDBJ databases">
        <authorList>
            <person name="Bunk B."/>
            <person name="Swiderski J."/>
            <person name="Sproer C."/>
            <person name="Thiel V."/>
        </authorList>
    </citation>
    <scope>NUCLEOTIDE SEQUENCE</scope>
    <source>
        <strain evidence="1">DSM 17735</strain>
    </source>
</reference>
<dbReference type="RefSeq" id="WP_349281291.1">
    <property type="nucleotide sequence ID" value="NZ_CBCSCU010000002.1"/>
</dbReference>
<dbReference type="AlphaFoldDB" id="A0AAU7LWF4"/>
<name>A0AAU7LWF4_9BURK</name>
<protein>
    <submittedName>
        <fullName evidence="1">Uncharacterized protein</fullName>
    </submittedName>
</protein>
<organism evidence="1">
    <name type="scientific">Polaromonas hydrogenivorans</name>
    <dbReference type="NCBI Taxonomy" id="335476"/>
    <lineage>
        <taxon>Bacteria</taxon>
        <taxon>Pseudomonadati</taxon>
        <taxon>Pseudomonadota</taxon>
        <taxon>Betaproteobacteria</taxon>
        <taxon>Burkholderiales</taxon>
        <taxon>Comamonadaceae</taxon>
        <taxon>Polaromonas</taxon>
    </lineage>
</organism>
<sequence length="134" mass="13590">MTFDIPDDHRVVRSTATLARATTGSGSSKIQIFGTPTMGDTEGQPPLAELILSTGVGSVSAGGIITLVQATLTGDLIAHDGTAVWGRWLARDGSLMGDGDLSDESGTGFFKLAGTSGTQIYAGGLAILGTTYLG</sequence>
<dbReference type="EMBL" id="CP157675">
    <property type="protein sequence ID" value="XBP71955.1"/>
    <property type="molecule type" value="Genomic_DNA"/>
</dbReference>
<evidence type="ECO:0000313" key="1">
    <source>
        <dbReference type="EMBL" id="XBP71955.1"/>
    </source>
</evidence>
<proteinExistence type="predicted"/>
<gene>
    <name evidence="1" type="ORF">ABLV49_09225</name>
</gene>
<accession>A0AAU7LWF4</accession>